<evidence type="ECO:0000256" key="1">
    <source>
        <dbReference type="ARBA" id="ARBA00004651"/>
    </source>
</evidence>
<evidence type="ECO:0000256" key="8">
    <source>
        <dbReference type="SAM" id="Phobius"/>
    </source>
</evidence>
<dbReference type="HOGENOM" id="CLU_022869_1_1_9"/>
<dbReference type="GO" id="GO:0005886">
    <property type="term" value="C:plasma membrane"/>
    <property type="evidence" value="ECO:0007669"/>
    <property type="project" value="UniProtKB-SubCell"/>
</dbReference>
<dbReference type="PANTHER" id="PTHR43057:SF1">
    <property type="entry name" value="ARSENICAL-RESISTANCE PROTEIN 3"/>
    <property type="match status" value="1"/>
</dbReference>
<keyword evidence="7 8" id="KW-0472">Membrane</keyword>
<evidence type="ECO:0000313" key="9">
    <source>
        <dbReference type="EMBL" id="ABR48050.1"/>
    </source>
</evidence>
<dbReference type="Proteomes" id="UP000001572">
    <property type="component" value="Chromosome"/>
</dbReference>
<keyword evidence="3" id="KW-0813">Transport</keyword>
<dbReference type="STRING" id="293826.Amet_1885"/>
<keyword evidence="4" id="KW-1003">Cell membrane</keyword>
<reference evidence="10" key="1">
    <citation type="journal article" date="2016" name="Genome Announc.">
        <title>Complete genome sequence of Alkaliphilus metalliredigens strain QYMF, an alkaliphilic and metal-reducing bacterium isolated from borax-contaminated leachate ponds.</title>
        <authorList>
            <person name="Hwang C."/>
            <person name="Copeland A."/>
            <person name="Lucas S."/>
            <person name="Lapidus A."/>
            <person name="Barry K."/>
            <person name="Detter J.C."/>
            <person name="Glavina Del Rio T."/>
            <person name="Hammon N."/>
            <person name="Israni S."/>
            <person name="Dalin E."/>
            <person name="Tice H."/>
            <person name="Pitluck S."/>
            <person name="Chertkov O."/>
            <person name="Brettin T."/>
            <person name="Bruce D."/>
            <person name="Han C."/>
            <person name="Schmutz J."/>
            <person name="Larimer F."/>
            <person name="Land M.L."/>
            <person name="Hauser L."/>
            <person name="Kyrpides N."/>
            <person name="Mikhailova N."/>
            <person name="Ye Q."/>
            <person name="Zhou J."/>
            <person name="Richardson P."/>
            <person name="Fields M.W."/>
        </authorList>
    </citation>
    <scope>NUCLEOTIDE SEQUENCE [LARGE SCALE GENOMIC DNA]</scope>
    <source>
        <strain evidence="10">QYMF</strain>
    </source>
</reference>
<organism evidence="9 10">
    <name type="scientific">Alkaliphilus metalliredigens (strain QYMF)</name>
    <dbReference type="NCBI Taxonomy" id="293826"/>
    <lineage>
        <taxon>Bacteria</taxon>
        <taxon>Bacillati</taxon>
        <taxon>Bacillota</taxon>
        <taxon>Clostridia</taxon>
        <taxon>Peptostreptococcales</taxon>
        <taxon>Natronincolaceae</taxon>
        <taxon>Alkaliphilus</taxon>
    </lineage>
</organism>
<feature type="transmembrane region" description="Helical" evidence="8">
    <location>
        <begin position="122"/>
        <end position="144"/>
    </location>
</feature>
<feature type="transmembrane region" description="Helical" evidence="8">
    <location>
        <begin position="156"/>
        <end position="177"/>
    </location>
</feature>
<feature type="transmembrane region" description="Helical" evidence="8">
    <location>
        <begin position="95"/>
        <end position="115"/>
    </location>
</feature>
<dbReference type="GO" id="GO:0015105">
    <property type="term" value="F:arsenite transmembrane transporter activity"/>
    <property type="evidence" value="ECO:0007669"/>
    <property type="project" value="TreeGrafter"/>
</dbReference>
<evidence type="ECO:0000256" key="2">
    <source>
        <dbReference type="ARBA" id="ARBA00010110"/>
    </source>
</evidence>
<feature type="transmembrane region" description="Helical" evidence="8">
    <location>
        <begin position="7"/>
        <end position="29"/>
    </location>
</feature>
<proteinExistence type="inferred from homology"/>
<gene>
    <name evidence="9" type="ordered locus">Amet_1885</name>
</gene>
<dbReference type="AlphaFoldDB" id="A6TPD2"/>
<dbReference type="InterPro" id="IPR004706">
    <property type="entry name" value="Arsenical-R_Acr3"/>
</dbReference>
<evidence type="ECO:0000256" key="5">
    <source>
        <dbReference type="ARBA" id="ARBA00022692"/>
    </source>
</evidence>
<accession>A6TPD2</accession>
<feature type="transmembrane region" description="Helical" evidence="8">
    <location>
        <begin position="227"/>
        <end position="249"/>
    </location>
</feature>
<keyword evidence="6 8" id="KW-1133">Transmembrane helix</keyword>
<feature type="transmembrane region" description="Helical" evidence="8">
    <location>
        <begin position="65"/>
        <end position="89"/>
    </location>
</feature>
<evidence type="ECO:0000256" key="4">
    <source>
        <dbReference type="ARBA" id="ARBA00022475"/>
    </source>
</evidence>
<name>A6TPD2_ALKMQ</name>
<dbReference type="InterPro" id="IPR002657">
    <property type="entry name" value="BilAc:Na_symport/Acr3"/>
</dbReference>
<dbReference type="InterPro" id="IPR038770">
    <property type="entry name" value="Na+/solute_symporter_sf"/>
</dbReference>
<dbReference type="EMBL" id="CP000724">
    <property type="protein sequence ID" value="ABR48050.1"/>
    <property type="molecule type" value="Genomic_DNA"/>
</dbReference>
<dbReference type="eggNOG" id="COG0798">
    <property type="taxonomic scope" value="Bacteria"/>
</dbReference>
<dbReference type="OrthoDB" id="3254016at2"/>
<dbReference type="GO" id="GO:0015104">
    <property type="term" value="F:antimonite transmembrane transporter activity"/>
    <property type="evidence" value="ECO:0007669"/>
    <property type="project" value="TreeGrafter"/>
</dbReference>
<feature type="transmembrane region" description="Helical" evidence="8">
    <location>
        <begin position="198"/>
        <end position="215"/>
    </location>
</feature>
<evidence type="ECO:0000313" key="10">
    <source>
        <dbReference type="Proteomes" id="UP000001572"/>
    </source>
</evidence>
<comment type="subcellular location">
    <subcellularLocation>
        <location evidence="1">Cell membrane</location>
        <topology evidence="1">Multi-pass membrane protein</topology>
    </subcellularLocation>
</comment>
<dbReference type="RefSeq" id="WP_012063085.1">
    <property type="nucleotide sequence ID" value="NC_009633.1"/>
</dbReference>
<sequence length="325" mass="35502">MSFIDKLQSVIILGAVLLGLLLGQVSLVGSNAEHFILPFLTLMLFGVFLQIPLKHIGESFKNIKFTGSTVIMNFVWTPIFAWALGSIFLREIPAIWLGFIMLMVTPCTDWYLIFIGIAKGNVALGAAALPLKLLLQLLLLPFYLLVLGGSLVDINAGALLTGVTLVLMIPFILALIVRQGVIRRKGEAWFQDRLLPSLSFTQIIFLSLAIVAMFASQGEILMNNPAILLKLLLPTLIFYIVNFVIGQVIGRLLKLSYEDTVAFNFTTLARNSPVALAIAVASFPDEPLIALALVIGPLIELPILAVISQLLLIIGKPNKLKNCQN</sequence>
<dbReference type="KEGG" id="amt:Amet_1885"/>
<evidence type="ECO:0000256" key="3">
    <source>
        <dbReference type="ARBA" id="ARBA00022448"/>
    </source>
</evidence>
<evidence type="ECO:0000256" key="7">
    <source>
        <dbReference type="ARBA" id="ARBA00023136"/>
    </source>
</evidence>
<feature type="transmembrane region" description="Helical" evidence="8">
    <location>
        <begin position="35"/>
        <end position="53"/>
    </location>
</feature>
<protein>
    <submittedName>
        <fullName evidence="9">Bile acid:sodium symporter</fullName>
    </submittedName>
</protein>
<evidence type="ECO:0000256" key="6">
    <source>
        <dbReference type="ARBA" id="ARBA00022989"/>
    </source>
</evidence>
<feature type="transmembrane region" description="Helical" evidence="8">
    <location>
        <begin position="261"/>
        <end position="283"/>
    </location>
</feature>
<keyword evidence="10" id="KW-1185">Reference proteome</keyword>
<feature type="transmembrane region" description="Helical" evidence="8">
    <location>
        <begin position="289"/>
        <end position="314"/>
    </location>
</feature>
<dbReference type="PANTHER" id="PTHR43057">
    <property type="entry name" value="ARSENITE EFFLUX TRANSPORTER"/>
    <property type="match status" value="1"/>
</dbReference>
<keyword evidence="5 8" id="KW-0812">Transmembrane</keyword>
<dbReference type="Gene3D" id="1.20.1530.20">
    <property type="match status" value="1"/>
</dbReference>
<comment type="similarity">
    <text evidence="2">Belongs to the arsenical resistance-3 (ACR3) (TC 2.A.59) family.</text>
</comment>
<dbReference type="Pfam" id="PF01758">
    <property type="entry name" value="SBF"/>
    <property type="match status" value="1"/>
</dbReference>
<dbReference type="GO" id="GO:0015297">
    <property type="term" value="F:antiporter activity"/>
    <property type="evidence" value="ECO:0007669"/>
    <property type="project" value="InterPro"/>
</dbReference>